<name>A0A2S9KCD5_9BURK</name>
<sequence>MSVVAVLRVQEYGRIHCGAAFSPESRTVTLAQHRELERFSESYRRTRGVAVFQNGPRNSLVAQNYVGVIQLGRHQVEVLPKIDGENHEVRRSLVRMVAATLGLTLHADTVSAVERTDHSILEVLIRLYCEQLWLQVRRGMLRRYESREDNLTVLRGRLNVSRQLRHNLARPDRLYCTFDEFCEDNPLNRVLKAALRVLLGAARAESTVRSVSELLFCFQDVSDVSPQAISWTQAGVDRLSERYAPLVRMSRLFLEGCSPDLIAGSAVGFAVLFDMNELFEEYVGRQARRVFSKQGLNVALQGPKRHLARALHGGRSFELRPDVVVSHGHQPTVVIDTKWKRLREDAAHESVSSADMYQMYAYAQRYDVDQVILLYPHHSGLGSWKPRRAVYEVGGPAGGVEKRRCVSVSTIDLLNLASIPAQLEALSQPLQL</sequence>
<keyword evidence="1" id="KW-0540">Nuclease</keyword>
<organism evidence="1 2">
    <name type="scientific">Malikia spinosa</name>
    <dbReference type="NCBI Taxonomy" id="86180"/>
    <lineage>
        <taxon>Bacteria</taxon>
        <taxon>Pseudomonadati</taxon>
        <taxon>Pseudomonadota</taxon>
        <taxon>Betaproteobacteria</taxon>
        <taxon>Burkholderiales</taxon>
        <taxon>Comamonadaceae</taxon>
        <taxon>Malikia</taxon>
    </lineage>
</organism>
<keyword evidence="2" id="KW-1185">Reference proteome</keyword>
<comment type="caution">
    <text evidence="1">The sequence shown here is derived from an EMBL/GenBank/DDBJ whole genome shotgun (WGS) entry which is preliminary data.</text>
</comment>
<evidence type="ECO:0000313" key="1">
    <source>
        <dbReference type="EMBL" id="PRD68113.1"/>
    </source>
</evidence>
<dbReference type="AlphaFoldDB" id="A0A2S9KCD5"/>
<reference evidence="1 2" key="1">
    <citation type="submission" date="2018-03" db="EMBL/GenBank/DDBJ databases">
        <title>Comparative genomics illustrates the genes involved in a hyperalkaliphilic mechanisms of Serpentinomonas isolated from highly-alkaline calcium-rich serpentinized springs.</title>
        <authorList>
            <person name="Suzuki S."/>
            <person name="Ishii S."/>
            <person name="Walworth N."/>
            <person name="Bird L."/>
            <person name="Kuenen J.G."/>
            <person name="Nealson K.H."/>
        </authorList>
    </citation>
    <scope>NUCLEOTIDE SEQUENCE [LARGE SCALE GENOMIC DNA]</scope>
    <source>
        <strain evidence="1 2">83</strain>
    </source>
</reference>
<keyword evidence="1" id="KW-0255">Endonuclease</keyword>
<dbReference type="Pfam" id="PF10117">
    <property type="entry name" value="McrBC"/>
    <property type="match status" value="1"/>
</dbReference>
<dbReference type="OrthoDB" id="307209at2"/>
<accession>A0A2S9KCD5</accession>
<dbReference type="EMBL" id="PVLR01000038">
    <property type="protein sequence ID" value="PRD68113.1"/>
    <property type="molecule type" value="Genomic_DNA"/>
</dbReference>
<protein>
    <submittedName>
        <fullName evidence="1">Restriction endonuclease</fullName>
    </submittedName>
</protein>
<dbReference type="GO" id="GO:0004519">
    <property type="term" value="F:endonuclease activity"/>
    <property type="evidence" value="ECO:0007669"/>
    <property type="project" value="UniProtKB-KW"/>
</dbReference>
<keyword evidence="1" id="KW-0378">Hydrolase</keyword>
<dbReference type="InterPro" id="IPR019292">
    <property type="entry name" value="McrC"/>
</dbReference>
<proteinExistence type="predicted"/>
<gene>
    <name evidence="1" type="ORF">C6P61_13125</name>
</gene>
<dbReference type="Proteomes" id="UP000238326">
    <property type="component" value="Unassembled WGS sequence"/>
</dbReference>
<dbReference type="PANTHER" id="PTHR38733:SF1">
    <property type="entry name" value="TYPE IV METHYL-DIRECTED RESTRICTION ENZYME ECOKMCRBC"/>
    <property type="match status" value="1"/>
</dbReference>
<evidence type="ECO:0000313" key="2">
    <source>
        <dbReference type="Proteomes" id="UP000238326"/>
    </source>
</evidence>
<dbReference type="PANTHER" id="PTHR38733">
    <property type="entry name" value="PROTEIN MCRC"/>
    <property type="match status" value="1"/>
</dbReference>